<proteinExistence type="inferred from homology"/>
<dbReference type="Pfam" id="PF20684">
    <property type="entry name" value="Fung_rhodopsin"/>
    <property type="match status" value="1"/>
</dbReference>
<reference evidence="10" key="1">
    <citation type="submission" date="2019-06" db="EMBL/GenBank/DDBJ databases">
        <title>Draft genome sequence of the griseofulvin-producing fungus Xylaria cubensis strain G536.</title>
        <authorList>
            <person name="Mead M.E."/>
            <person name="Raja H.A."/>
            <person name="Steenwyk J.L."/>
            <person name="Knowles S.L."/>
            <person name="Oberlies N.H."/>
            <person name="Rokas A."/>
        </authorList>
    </citation>
    <scope>NUCLEOTIDE SEQUENCE [LARGE SCALE GENOMIC DNA]</scope>
    <source>
        <strain evidence="10">G536</strain>
    </source>
</reference>
<keyword evidence="4 7" id="KW-0472">Membrane</keyword>
<protein>
    <recommendedName>
        <fullName evidence="8">Rhodopsin domain-containing protein</fullName>
    </recommendedName>
</protein>
<feature type="transmembrane region" description="Helical" evidence="7">
    <location>
        <begin position="99"/>
        <end position="120"/>
    </location>
</feature>
<dbReference type="PANTHER" id="PTHR33048">
    <property type="entry name" value="PTH11-LIKE INTEGRAL MEMBRANE PROTEIN (AFU_ORTHOLOGUE AFUA_5G11245)"/>
    <property type="match status" value="1"/>
</dbReference>
<dbReference type="GO" id="GO:0016020">
    <property type="term" value="C:membrane"/>
    <property type="evidence" value="ECO:0007669"/>
    <property type="project" value="UniProtKB-SubCell"/>
</dbReference>
<dbReference type="STRING" id="2512241.A0A553HLW8"/>
<gene>
    <name evidence="9" type="ORF">FHL15_010182</name>
</gene>
<evidence type="ECO:0000313" key="10">
    <source>
        <dbReference type="Proteomes" id="UP000319160"/>
    </source>
</evidence>
<accession>A0A553HLW8</accession>
<feature type="transmembrane region" description="Helical" evidence="7">
    <location>
        <begin position="177"/>
        <end position="200"/>
    </location>
</feature>
<comment type="similarity">
    <text evidence="5">Belongs to the SAT4 family.</text>
</comment>
<comment type="caution">
    <text evidence="9">The sequence shown here is derived from an EMBL/GenBank/DDBJ whole genome shotgun (WGS) entry which is preliminary data.</text>
</comment>
<evidence type="ECO:0000256" key="3">
    <source>
        <dbReference type="ARBA" id="ARBA00022989"/>
    </source>
</evidence>
<comment type="subcellular location">
    <subcellularLocation>
        <location evidence="1">Membrane</location>
        <topology evidence="1">Multi-pass membrane protein</topology>
    </subcellularLocation>
</comment>
<evidence type="ECO:0000256" key="4">
    <source>
        <dbReference type="ARBA" id="ARBA00023136"/>
    </source>
</evidence>
<dbReference type="EMBL" id="VFLP01000077">
    <property type="protein sequence ID" value="TRX88954.1"/>
    <property type="molecule type" value="Genomic_DNA"/>
</dbReference>
<organism evidence="9 10">
    <name type="scientific">Xylaria flabelliformis</name>
    <dbReference type="NCBI Taxonomy" id="2512241"/>
    <lineage>
        <taxon>Eukaryota</taxon>
        <taxon>Fungi</taxon>
        <taxon>Dikarya</taxon>
        <taxon>Ascomycota</taxon>
        <taxon>Pezizomycotina</taxon>
        <taxon>Sordariomycetes</taxon>
        <taxon>Xylariomycetidae</taxon>
        <taxon>Xylariales</taxon>
        <taxon>Xylariaceae</taxon>
        <taxon>Xylaria</taxon>
    </lineage>
</organism>
<evidence type="ECO:0000256" key="2">
    <source>
        <dbReference type="ARBA" id="ARBA00022692"/>
    </source>
</evidence>
<evidence type="ECO:0000256" key="7">
    <source>
        <dbReference type="SAM" id="Phobius"/>
    </source>
</evidence>
<keyword evidence="10" id="KW-1185">Reference proteome</keyword>
<evidence type="ECO:0000256" key="5">
    <source>
        <dbReference type="ARBA" id="ARBA00038359"/>
    </source>
</evidence>
<feature type="transmembrane region" description="Helical" evidence="7">
    <location>
        <begin position="132"/>
        <end position="157"/>
    </location>
</feature>
<feature type="region of interest" description="Disordered" evidence="6">
    <location>
        <begin position="285"/>
        <end position="340"/>
    </location>
</feature>
<feature type="transmembrane region" description="Helical" evidence="7">
    <location>
        <begin position="6"/>
        <end position="24"/>
    </location>
</feature>
<name>A0A553HLW8_9PEZI</name>
<evidence type="ECO:0000259" key="8">
    <source>
        <dbReference type="Pfam" id="PF20684"/>
    </source>
</evidence>
<sequence>MAVDAEPWVLLSLGTAFVVLRLYARWSKVGIRQFQLDDYLMVVFVFGFAADVALAYTVGALFQGLTNSYMTDAERASISPDSIEFYNRQGGSKIQVAGWSVYVFNLWVIKLSFAVFFSRLTSGLRHLHIRVYIAYVLLALTYLFVALGLLLSCQPMHHFWQINPDPGPLCRPTNSPFYVLAVLISDVATDLYLVSIPLAVLWGVQVPLRKKVILLGLFGGSFFVVIAGTIRGIVILTAGQQGAISGSQWAVRETFVAAVIGNLPASQPLFRAWASKVGLSGIFSRSDPSRGQSHPLSSMDKSKKRKAPISQYTGTAWASDERIVDNTGPPHSTKLSDENPNNIIVTHDFTVESEYLKDR</sequence>
<dbReference type="InterPro" id="IPR052337">
    <property type="entry name" value="SAT4-like"/>
</dbReference>
<evidence type="ECO:0000256" key="1">
    <source>
        <dbReference type="ARBA" id="ARBA00004141"/>
    </source>
</evidence>
<dbReference type="InterPro" id="IPR049326">
    <property type="entry name" value="Rhodopsin_dom_fungi"/>
</dbReference>
<dbReference type="PANTHER" id="PTHR33048:SF2">
    <property type="entry name" value="SRPK"/>
    <property type="match status" value="1"/>
</dbReference>
<feature type="domain" description="Rhodopsin" evidence="8">
    <location>
        <begin position="20"/>
        <end position="271"/>
    </location>
</feature>
<dbReference type="OrthoDB" id="2988756at2759"/>
<keyword evidence="3 7" id="KW-1133">Transmembrane helix</keyword>
<dbReference type="Proteomes" id="UP000319160">
    <property type="component" value="Unassembled WGS sequence"/>
</dbReference>
<dbReference type="AlphaFoldDB" id="A0A553HLW8"/>
<feature type="transmembrane region" description="Helical" evidence="7">
    <location>
        <begin position="36"/>
        <end position="62"/>
    </location>
</feature>
<keyword evidence="2 7" id="KW-0812">Transmembrane</keyword>
<feature type="transmembrane region" description="Helical" evidence="7">
    <location>
        <begin position="212"/>
        <end position="234"/>
    </location>
</feature>
<evidence type="ECO:0000313" key="9">
    <source>
        <dbReference type="EMBL" id="TRX88954.1"/>
    </source>
</evidence>
<evidence type="ECO:0000256" key="6">
    <source>
        <dbReference type="SAM" id="MobiDB-lite"/>
    </source>
</evidence>